<reference evidence="2" key="1">
    <citation type="submission" date="2018-10" db="EMBL/GenBank/DDBJ databases">
        <title>Complete genome sequence of Proteus mirabilis phage Mydo.</title>
        <authorList>
            <person name="Jones B.T."/>
            <person name="Lessor L."/>
            <person name="Newkirk H.N."/>
            <person name="O'Leary C.J."/>
            <person name="Liu M."/>
        </authorList>
    </citation>
    <scope>NUCLEOTIDE SEQUENCE [LARGE SCALE GENOMIC DNA]</scope>
</reference>
<dbReference type="Proteomes" id="UP000277463">
    <property type="component" value="Segment"/>
</dbReference>
<keyword evidence="2" id="KW-1185">Reference proteome</keyword>
<organism evidence="1 2">
    <name type="scientific">Proteus phage Mydo</name>
    <dbReference type="NCBI Taxonomy" id="2483610"/>
    <lineage>
        <taxon>Viruses</taxon>
        <taxon>Duplodnaviria</taxon>
        <taxon>Heunggongvirae</taxon>
        <taxon>Uroviricota</taxon>
        <taxon>Caudoviricetes</taxon>
        <taxon>Vequintavirinae</taxon>
        <taxon>Mydovirus</taxon>
        <taxon>Mydovirus mydo</taxon>
    </lineage>
</organism>
<protein>
    <submittedName>
        <fullName evidence="1">Uncharacterized protein</fullName>
    </submittedName>
</protein>
<dbReference type="EMBL" id="MK024806">
    <property type="protein sequence ID" value="AZF87738.1"/>
    <property type="molecule type" value="Genomic_DNA"/>
</dbReference>
<name>A0A3G8F149_9CAUD</name>
<proteinExistence type="predicted"/>
<accession>A0A3G8F149</accession>
<evidence type="ECO:0000313" key="2">
    <source>
        <dbReference type="Proteomes" id="UP000277463"/>
    </source>
</evidence>
<evidence type="ECO:0000313" key="1">
    <source>
        <dbReference type="EMBL" id="AZF87738.1"/>
    </source>
</evidence>
<sequence length="191" mass="21987">MYDLDTPILKNGKMDIYYSRWKDILKRCYSDKFLSKNPSYYGCSVCKEWLTFSKFKAWLEDNSFSGTEVIDKDLIFRGNKVYGPQSCTLIDSYLNSFMALGGRDKNLPHGVGLQSGNCIKRYTAKISHEGKMKYIGSYLTSHEAHRAWQEQKAKIALLVSEKYSGPVKNLVVGLHDRIMSDLNMNIETRRL</sequence>
<gene>
    <name evidence="1" type="ORF">CPT_Mydo_163</name>
</gene>